<dbReference type="SUPFAM" id="SSF51316">
    <property type="entry name" value="Mss4-like"/>
    <property type="match status" value="1"/>
</dbReference>
<keyword evidence="2" id="KW-0479">Metal-binding</keyword>
<accession>A0ABT2LM92</accession>
<dbReference type="InterPro" id="IPR006913">
    <property type="entry name" value="CENP-V/GFA"/>
</dbReference>
<evidence type="ECO:0000259" key="5">
    <source>
        <dbReference type="PROSITE" id="PS51891"/>
    </source>
</evidence>
<evidence type="ECO:0000313" key="7">
    <source>
        <dbReference type="Proteomes" id="UP001320831"/>
    </source>
</evidence>
<dbReference type="PANTHER" id="PTHR33337:SF40">
    <property type="entry name" value="CENP-V_GFA DOMAIN-CONTAINING PROTEIN-RELATED"/>
    <property type="match status" value="1"/>
</dbReference>
<protein>
    <submittedName>
        <fullName evidence="6">GFA family protein</fullName>
    </submittedName>
</protein>
<name>A0ABT2LM92_9HYPH</name>
<keyword evidence="3" id="KW-0862">Zinc</keyword>
<evidence type="ECO:0000313" key="6">
    <source>
        <dbReference type="EMBL" id="MCT7375700.1"/>
    </source>
</evidence>
<dbReference type="Proteomes" id="UP001320831">
    <property type="component" value="Unassembled WGS sequence"/>
</dbReference>
<evidence type="ECO:0000256" key="1">
    <source>
        <dbReference type="ARBA" id="ARBA00005495"/>
    </source>
</evidence>
<reference evidence="6 7" key="1">
    <citation type="submission" date="2022-09" db="EMBL/GenBank/DDBJ databases">
        <title>Chelativorans salina sp. nov., a novel slightly halophilic bacterium isolated from a saline lake sediment enrichment.</title>
        <authorList>
            <person name="Gao L."/>
            <person name="Fang B.-Z."/>
            <person name="Li W.-J."/>
        </authorList>
    </citation>
    <scope>NUCLEOTIDE SEQUENCE [LARGE SCALE GENOMIC DNA]</scope>
    <source>
        <strain evidence="6 7">EGI FJ00035</strain>
    </source>
</reference>
<gene>
    <name evidence="6" type="ORF">N5A92_11715</name>
</gene>
<keyword evidence="7" id="KW-1185">Reference proteome</keyword>
<feature type="domain" description="CENP-V/GFA" evidence="5">
    <location>
        <begin position="10"/>
        <end position="127"/>
    </location>
</feature>
<dbReference type="Pfam" id="PF04828">
    <property type="entry name" value="GFA"/>
    <property type="match status" value="1"/>
</dbReference>
<evidence type="ECO:0000256" key="3">
    <source>
        <dbReference type="ARBA" id="ARBA00022833"/>
    </source>
</evidence>
<dbReference type="PROSITE" id="PS51891">
    <property type="entry name" value="CENP_V_GFA"/>
    <property type="match status" value="1"/>
</dbReference>
<dbReference type="Gene3D" id="3.90.1590.10">
    <property type="entry name" value="glutathione-dependent formaldehyde- activating enzyme (gfa)"/>
    <property type="match status" value="1"/>
</dbReference>
<comment type="similarity">
    <text evidence="1">Belongs to the Gfa family.</text>
</comment>
<dbReference type="PANTHER" id="PTHR33337">
    <property type="entry name" value="GFA DOMAIN-CONTAINING PROTEIN"/>
    <property type="match status" value="1"/>
</dbReference>
<evidence type="ECO:0000256" key="4">
    <source>
        <dbReference type="ARBA" id="ARBA00023239"/>
    </source>
</evidence>
<comment type="caution">
    <text evidence="6">The sequence shown here is derived from an EMBL/GenBank/DDBJ whole genome shotgun (WGS) entry which is preliminary data.</text>
</comment>
<dbReference type="InterPro" id="IPR011057">
    <property type="entry name" value="Mss4-like_sf"/>
</dbReference>
<evidence type="ECO:0000256" key="2">
    <source>
        <dbReference type="ARBA" id="ARBA00022723"/>
    </source>
</evidence>
<dbReference type="EMBL" id="JAOCZP010000003">
    <property type="protein sequence ID" value="MCT7375700.1"/>
    <property type="molecule type" value="Genomic_DNA"/>
</dbReference>
<organism evidence="6 7">
    <name type="scientific">Chelativorans salis</name>
    <dbReference type="NCBI Taxonomy" id="2978478"/>
    <lineage>
        <taxon>Bacteria</taxon>
        <taxon>Pseudomonadati</taxon>
        <taxon>Pseudomonadota</taxon>
        <taxon>Alphaproteobacteria</taxon>
        <taxon>Hyphomicrobiales</taxon>
        <taxon>Phyllobacteriaceae</taxon>
        <taxon>Chelativorans</taxon>
    </lineage>
</organism>
<dbReference type="RefSeq" id="WP_260902810.1">
    <property type="nucleotide sequence ID" value="NZ_JAOCZP010000003.1"/>
</dbReference>
<keyword evidence="4" id="KW-0456">Lyase</keyword>
<sequence length="159" mass="16461">MSKASSSQGFSGGCLCSAVRYRSKEAPMIVGHCHCVDCRKSSGTGHCTHIVVPAQGFSVTGEVKFYSRPADSGNVVNRGFCPNCGSAVYSTNEGMPDLAFLRASSLDDPEMVTPAMVVYASRAPSWDYVEAGLPSFATHPEGGPGRAIAAQAGGSAHGL</sequence>
<proteinExistence type="inferred from homology"/>